<dbReference type="HAMAP" id="MF_00340">
    <property type="entry name" value="Ribosomal_bL32"/>
    <property type="match status" value="1"/>
</dbReference>
<dbReference type="NCBIfam" id="TIGR01031">
    <property type="entry name" value="rpmF_bact"/>
    <property type="match status" value="1"/>
</dbReference>
<gene>
    <name evidence="5" type="primary">rpmF</name>
    <name evidence="7" type="ORF">XD93_1065</name>
</gene>
<dbReference type="Proteomes" id="UP000053904">
    <property type="component" value="Unassembled WGS sequence"/>
</dbReference>
<dbReference type="InterPro" id="IPR002677">
    <property type="entry name" value="Ribosomal_bL32"/>
</dbReference>
<dbReference type="PANTHER" id="PTHR35534">
    <property type="entry name" value="50S RIBOSOMAL PROTEIN L32"/>
    <property type="match status" value="1"/>
</dbReference>
<dbReference type="Gene3D" id="1.20.5.640">
    <property type="entry name" value="Single helix bin"/>
    <property type="match status" value="1"/>
</dbReference>
<evidence type="ECO:0000256" key="6">
    <source>
        <dbReference type="SAM" id="MobiDB-lite"/>
    </source>
</evidence>
<dbReference type="InterPro" id="IPR044957">
    <property type="entry name" value="Ribosomal_bL32_bact"/>
</dbReference>
<name>A0A117LZL6_9BACT</name>
<dbReference type="GO" id="GO:0015934">
    <property type="term" value="C:large ribosomal subunit"/>
    <property type="evidence" value="ECO:0007669"/>
    <property type="project" value="InterPro"/>
</dbReference>
<dbReference type="AlphaFoldDB" id="A0A117LZL6"/>
<keyword evidence="3 5" id="KW-0687">Ribonucleoprotein</keyword>
<accession>A0A117LZL6</accession>
<dbReference type="EMBL" id="LGGO01000193">
    <property type="protein sequence ID" value="KUK76180.1"/>
    <property type="molecule type" value="Genomic_DNA"/>
</dbReference>
<keyword evidence="2 5" id="KW-0689">Ribosomal protein</keyword>
<evidence type="ECO:0000313" key="8">
    <source>
        <dbReference type="Proteomes" id="UP000053904"/>
    </source>
</evidence>
<evidence type="ECO:0000256" key="5">
    <source>
        <dbReference type="HAMAP-Rule" id="MF_00340"/>
    </source>
</evidence>
<evidence type="ECO:0000256" key="1">
    <source>
        <dbReference type="ARBA" id="ARBA00008560"/>
    </source>
</evidence>
<protein>
    <recommendedName>
        <fullName evidence="4 5">Large ribosomal subunit protein bL32</fullName>
    </recommendedName>
</protein>
<evidence type="ECO:0000256" key="4">
    <source>
        <dbReference type="ARBA" id="ARBA00035178"/>
    </source>
</evidence>
<dbReference type="PANTHER" id="PTHR35534:SF1">
    <property type="entry name" value="LARGE RIBOSOMAL SUBUNIT PROTEIN BL32"/>
    <property type="match status" value="1"/>
</dbReference>
<proteinExistence type="inferred from homology"/>
<organism evidence="7 8">
    <name type="scientific">candidate division WS6 bacterium 34_10</name>
    <dbReference type="NCBI Taxonomy" id="1641389"/>
    <lineage>
        <taxon>Bacteria</taxon>
        <taxon>Candidatus Dojkabacteria</taxon>
    </lineage>
</organism>
<dbReference type="GO" id="GO:0003735">
    <property type="term" value="F:structural constituent of ribosome"/>
    <property type="evidence" value="ECO:0007669"/>
    <property type="project" value="InterPro"/>
</dbReference>
<dbReference type="GO" id="GO:0006412">
    <property type="term" value="P:translation"/>
    <property type="evidence" value="ECO:0007669"/>
    <property type="project" value="UniProtKB-UniRule"/>
</dbReference>
<sequence length="60" mass="6945">MGAVPKRKISKGRKNRRRAHNSLENPAINKCPKCGHPKKPHFECKYCGYYEKTTKSKKSK</sequence>
<comment type="similarity">
    <text evidence="1 5">Belongs to the bacterial ribosomal protein bL32 family.</text>
</comment>
<feature type="region of interest" description="Disordered" evidence="6">
    <location>
        <begin position="1"/>
        <end position="29"/>
    </location>
</feature>
<evidence type="ECO:0000313" key="7">
    <source>
        <dbReference type="EMBL" id="KUK76180.1"/>
    </source>
</evidence>
<dbReference type="Pfam" id="PF01783">
    <property type="entry name" value="Ribosomal_L32p"/>
    <property type="match status" value="1"/>
</dbReference>
<feature type="compositionally biased region" description="Basic residues" evidence="6">
    <location>
        <begin position="1"/>
        <end position="20"/>
    </location>
</feature>
<comment type="caution">
    <text evidence="7">The sequence shown here is derived from an EMBL/GenBank/DDBJ whole genome shotgun (WGS) entry which is preliminary data.</text>
</comment>
<dbReference type="SUPFAM" id="SSF57829">
    <property type="entry name" value="Zn-binding ribosomal proteins"/>
    <property type="match status" value="1"/>
</dbReference>
<evidence type="ECO:0000256" key="3">
    <source>
        <dbReference type="ARBA" id="ARBA00023274"/>
    </source>
</evidence>
<dbReference type="InterPro" id="IPR011332">
    <property type="entry name" value="Ribosomal_zn-bd"/>
</dbReference>
<reference evidence="8" key="1">
    <citation type="journal article" date="2015" name="MBio">
        <title>Genome-Resolved Metagenomic Analysis Reveals Roles for Candidate Phyla and Other Microbial Community Members in Biogeochemical Transformations in Oil Reservoirs.</title>
        <authorList>
            <person name="Hu P."/>
            <person name="Tom L."/>
            <person name="Singh A."/>
            <person name="Thomas B.C."/>
            <person name="Baker B.J."/>
            <person name="Piceno Y.M."/>
            <person name="Andersen G.L."/>
            <person name="Banfield J.F."/>
        </authorList>
    </citation>
    <scope>NUCLEOTIDE SEQUENCE [LARGE SCALE GENOMIC DNA]</scope>
</reference>
<evidence type="ECO:0000256" key="2">
    <source>
        <dbReference type="ARBA" id="ARBA00022980"/>
    </source>
</evidence>